<protein>
    <submittedName>
        <fullName evidence="1">Uncharacterized protein</fullName>
    </submittedName>
</protein>
<evidence type="ECO:0000313" key="2">
    <source>
        <dbReference type="Proteomes" id="UP001732700"/>
    </source>
</evidence>
<sequence>MLHSDPLLLMQVTVFSCGGFVLGLTWDHCIADGVGIGQFMQAVGELSRRLPSPSVIPAGRWDGSLICIHQTLLRIHGLQQSSLVLVDIRLPSSLISRIKQEFSMGAHKCSTFEVLTVVLWPCRTRAVMDDPKAPTMLAFAVNTRKYAGAKDGYYGNCIIMAPVMSTCDLVANRDIKHVINMIQRAKNQISGQYSNHNKHDVDGLQEFHANKGLLGYNYCTVSCWRNLGIEKADFGGGRPARVKAYTKSMMSLPICFLCPPCKDNEFFSVTSLCVKEEHAGAFLRELSNFT</sequence>
<evidence type="ECO:0000313" key="1">
    <source>
        <dbReference type="EnsemblPlants" id="AVESA.00010b.r2.3AG0420630.1.CDS.1"/>
    </source>
</evidence>
<reference evidence="1" key="2">
    <citation type="submission" date="2025-09" db="UniProtKB">
        <authorList>
            <consortium name="EnsemblPlants"/>
        </authorList>
    </citation>
    <scope>IDENTIFICATION</scope>
</reference>
<dbReference type="Proteomes" id="UP001732700">
    <property type="component" value="Chromosome 3A"/>
</dbReference>
<dbReference type="EnsemblPlants" id="AVESA.00010b.r2.3AG0420630.1">
    <property type="protein sequence ID" value="AVESA.00010b.r2.3AG0420630.1.CDS.1"/>
    <property type="gene ID" value="AVESA.00010b.r2.3AG0420630"/>
</dbReference>
<name>A0ACD5VCQ1_AVESA</name>
<reference evidence="1" key="1">
    <citation type="submission" date="2021-05" db="EMBL/GenBank/DDBJ databases">
        <authorList>
            <person name="Scholz U."/>
            <person name="Mascher M."/>
            <person name="Fiebig A."/>
        </authorList>
    </citation>
    <scope>NUCLEOTIDE SEQUENCE [LARGE SCALE GENOMIC DNA]</scope>
</reference>
<organism evidence="1 2">
    <name type="scientific">Avena sativa</name>
    <name type="common">Oat</name>
    <dbReference type="NCBI Taxonomy" id="4498"/>
    <lineage>
        <taxon>Eukaryota</taxon>
        <taxon>Viridiplantae</taxon>
        <taxon>Streptophyta</taxon>
        <taxon>Embryophyta</taxon>
        <taxon>Tracheophyta</taxon>
        <taxon>Spermatophyta</taxon>
        <taxon>Magnoliopsida</taxon>
        <taxon>Liliopsida</taxon>
        <taxon>Poales</taxon>
        <taxon>Poaceae</taxon>
        <taxon>BOP clade</taxon>
        <taxon>Pooideae</taxon>
        <taxon>Poodae</taxon>
        <taxon>Poeae</taxon>
        <taxon>Poeae Chloroplast Group 1 (Aveneae type)</taxon>
        <taxon>Aveninae</taxon>
        <taxon>Avena</taxon>
    </lineage>
</organism>
<keyword evidence="2" id="KW-1185">Reference proteome</keyword>
<proteinExistence type="predicted"/>
<accession>A0ACD5VCQ1</accession>